<reference evidence="4 5" key="1">
    <citation type="submission" date="2017-07" db="EMBL/GenBank/DDBJ databases">
        <title>The new phylogeny of genus Mycobacterium.</title>
        <authorList>
            <person name="Tortoli E."/>
            <person name="Trovato A."/>
            <person name="Cirillo D.M."/>
        </authorList>
    </citation>
    <scope>NUCLEOTIDE SEQUENCE [LARGE SCALE GENOMIC DNA]</scope>
    <source>
        <strain evidence="4 5">ATCC 33027</strain>
    </source>
</reference>
<dbReference type="InterPro" id="IPR050362">
    <property type="entry name" value="Cation-dep_OMT"/>
</dbReference>
<evidence type="ECO:0000313" key="5">
    <source>
        <dbReference type="Proteomes" id="UP000216063"/>
    </source>
</evidence>
<name>A0A255DPQ6_9MYCO</name>
<dbReference type="OrthoDB" id="9799672at2"/>
<evidence type="ECO:0000256" key="3">
    <source>
        <dbReference type="ARBA" id="ARBA00022691"/>
    </source>
</evidence>
<dbReference type="PROSITE" id="PS51682">
    <property type="entry name" value="SAM_OMT_I"/>
    <property type="match status" value="1"/>
</dbReference>
<dbReference type="Pfam" id="PF01596">
    <property type="entry name" value="Methyltransf_3"/>
    <property type="match status" value="1"/>
</dbReference>
<dbReference type="RefSeq" id="WP_094477422.1">
    <property type="nucleotide sequence ID" value="NZ_NOZR01000004.1"/>
</dbReference>
<dbReference type="AlphaFoldDB" id="A0A255DPQ6"/>
<protein>
    <submittedName>
        <fullName evidence="4">Methyltransferase</fullName>
    </submittedName>
</protein>
<keyword evidence="3" id="KW-0949">S-adenosyl-L-methionine</keyword>
<proteinExistence type="predicted"/>
<dbReference type="EMBL" id="NOZR01000004">
    <property type="protein sequence ID" value="OYN81080.1"/>
    <property type="molecule type" value="Genomic_DNA"/>
</dbReference>
<dbReference type="PANTHER" id="PTHR10509">
    <property type="entry name" value="O-METHYLTRANSFERASE-RELATED"/>
    <property type="match status" value="1"/>
</dbReference>
<keyword evidence="2 4" id="KW-0808">Transferase</keyword>
<dbReference type="CDD" id="cd02440">
    <property type="entry name" value="AdoMet_MTases"/>
    <property type="match status" value="1"/>
</dbReference>
<dbReference type="SUPFAM" id="SSF53335">
    <property type="entry name" value="S-adenosyl-L-methionine-dependent methyltransferases"/>
    <property type="match status" value="1"/>
</dbReference>
<comment type="caution">
    <text evidence="4">The sequence shown here is derived from an EMBL/GenBank/DDBJ whole genome shotgun (WGS) entry which is preliminary data.</text>
</comment>
<dbReference type="PANTHER" id="PTHR10509:SF14">
    <property type="entry name" value="CAFFEOYL-COA O-METHYLTRANSFERASE 3-RELATED"/>
    <property type="match status" value="1"/>
</dbReference>
<evidence type="ECO:0000256" key="1">
    <source>
        <dbReference type="ARBA" id="ARBA00022603"/>
    </source>
</evidence>
<gene>
    <name evidence="4" type="ORF">CG716_05900</name>
</gene>
<sequence>MNDTIGPNDWQPVDRLLNQLLLPEDPALTAALADSVAAGLPAIEVSPQSGQLLYLLTRISGARRVLEIGTLGGYSTICLARGVGAEGRVVTLEYEPRHAEVARTNLDRAGVGERVDIVVGAALDSLPGLSGHFDLAFIDADKENSSAYLQWAIDLGRPGTVIVVDNVVRHGRIVDPVAGDAQARGVRDMLELMSTHPRLDTAAIQTLGLKGWDGFAVALVT</sequence>
<evidence type="ECO:0000256" key="2">
    <source>
        <dbReference type="ARBA" id="ARBA00022679"/>
    </source>
</evidence>
<dbReference type="InterPro" id="IPR029063">
    <property type="entry name" value="SAM-dependent_MTases_sf"/>
</dbReference>
<organism evidence="4 5">
    <name type="scientific">Mycolicibacterium sphagni</name>
    <dbReference type="NCBI Taxonomy" id="1786"/>
    <lineage>
        <taxon>Bacteria</taxon>
        <taxon>Bacillati</taxon>
        <taxon>Actinomycetota</taxon>
        <taxon>Actinomycetes</taxon>
        <taxon>Mycobacteriales</taxon>
        <taxon>Mycobacteriaceae</taxon>
        <taxon>Mycolicibacterium</taxon>
    </lineage>
</organism>
<dbReference type="GO" id="GO:0008171">
    <property type="term" value="F:O-methyltransferase activity"/>
    <property type="evidence" value="ECO:0007669"/>
    <property type="project" value="InterPro"/>
</dbReference>
<accession>A0A255DPQ6</accession>
<keyword evidence="5" id="KW-1185">Reference proteome</keyword>
<dbReference type="GO" id="GO:0032259">
    <property type="term" value="P:methylation"/>
    <property type="evidence" value="ECO:0007669"/>
    <property type="project" value="UniProtKB-KW"/>
</dbReference>
<dbReference type="InterPro" id="IPR002935">
    <property type="entry name" value="SAM_O-MeTrfase"/>
</dbReference>
<evidence type="ECO:0000313" key="4">
    <source>
        <dbReference type="EMBL" id="OYN81080.1"/>
    </source>
</evidence>
<dbReference type="Proteomes" id="UP000216063">
    <property type="component" value="Unassembled WGS sequence"/>
</dbReference>
<keyword evidence="1 4" id="KW-0489">Methyltransferase</keyword>
<dbReference type="GO" id="GO:0008757">
    <property type="term" value="F:S-adenosylmethionine-dependent methyltransferase activity"/>
    <property type="evidence" value="ECO:0007669"/>
    <property type="project" value="TreeGrafter"/>
</dbReference>
<dbReference type="Gene3D" id="3.40.50.150">
    <property type="entry name" value="Vaccinia Virus protein VP39"/>
    <property type="match status" value="1"/>
</dbReference>